<protein>
    <submittedName>
        <fullName evidence="1">Uncharacterized protein</fullName>
    </submittedName>
</protein>
<name>A0AAW2F7B7_9HYME</name>
<evidence type="ECO:0000313" key="2">
    <source>
        <dbReference type="Proteomes" id="UP001430953"/>
    </source>
</evidence>
<comment type="caution">
    <text evidence="1">The sequence shown here is derived from an EMBL/GenBank/DDBJ whole genome shotgun (WGS) entry which is preliminary data.</text>
</comment>
<proteinExistence type="predicted"/>
<dbReference type="EMBL" id="JADYXP020000013">
    <property type="protein sequence ID" value="KAL0111363.1"/>
    <property type="molecule type" value="Genomic_DNA"/>
</dbReference>
<keyword evidence="2" id="KW-1185">Reference proteome</keyword>
<evidence type="ECO:0000313" key="1">
    <source>
        <dbReference type="EMBL" id="KAL0111363.1"/>
    </source>
</evidence>
<dbReference type="AlphaFoldDB" id="A0AAW2F7B7"/>
<sequence length="124" mass="14123">MSCAESKPSPPPVSRPISYHLPLHLAAQLRARSDVLVRRRTSTFVVRFVETDDVQGKRIGTFSKYAWSANDSSRSSAAISSTLTMNKTLTWIGKHAMIRARLLREARREKKRKRMRRVAEATRA</sequence>
<reference evidence="1 2" key="1">
    <citation type="submission" date="2023-03" db="EMBL/GenBank/DDBJ databases">
        <title>High recombination rates correlate with genetic variation in Cardiocondyla obscurior ants.</title>
        <authorList>
            <person name="Errbii M."/>
        </authorList>
    </citation>
    <scope>NUCLEOTIDE SEQUENCE [LARGE SCALE GENOMIC DNA]</scope>
    <source>
        <strain evidence="1">Alpha-2009</strain>
        <tissue evidence="1">Whole body</tissue>
    </source>
</reference>
<gene>
    <name evidence="1" type="ORF">PUN28_012926</name>
</gene>
<dbReference type="Proteomes" id="UP001430953">
    <property type="component" value="Unassembled WGS sequence"/>
</dbReference>
<organism evidence="1 2">
    <name type="scientific">Cardiocondyla obscurior</name>
    <dbReference type="NCBI Taxonomy" id="286306"/>
    <lineage>
        <taxon>Eukaryota</taxon>
        <taxon>Metazoa</taxon>
        <taxon>Ecdysozoa</taxon>
        <taxon>Arthropoda</taxon>
        <taxon>Hexapoda</taxon>
        <taxon>Insecta</taxon>
        <taxon>Pterygota</taxon>
        <taxon>Neoptera</taxon>
        <taxon>Endopterygota</taxon>
        <taxon>Hymenoptera</taxon>
        <taxon>Apocrita</taxon>
        <taxon>Aculeata</taxon>
        <taxon>Formicoidea</taxon>
        <taxon>Formicidae</taxon>
        <taxon>Myrmicinae</taxon>
        <taxon>Cardiocondyla</taxon>
    </lineage>
</organism>
<accession>A0AAW2F7B7</accession>